<keyword evidence="1" id="KW-1133">Transmembrane helix</keyword>
<evidence type="ECO:0000256" key="1">
    <source>
        <dbReference type="SAM" id="Phobius"/>
    </source>
</evidence>
<proteinExistence type="predicted"/>
<feature type="transmembrane region" description="Helical" evidence="1">
    <location>
        <begin position="88"/>
        <end position="107"/>
    </location>
</feature>
<feature type="transmembrane region" description="Helical" evidence="1">
    <location>
        <begin position="48"/>
        <end position="67"/>
    </location>
</feature>
<dbReference type="InterPro" id="IPR021356">
    <property type="entry name" value="Integr_conj_element_PFL4702"/>
</dbReference>
<keyword evidence="1" id="KW-0812">Transmembrane</keyword>
<feature type="signal peptide" evidence="2">
    <location>
        <begin position="1"/>
        <end position="24"/>
    </location>
</feature>
<dbReference type="Pfam" id="PF11190">
    <property type="entry name" value="DUF2976"/>
    <property type="match status" value="1"/>
</dbReference>
<name>A0A619I2A1_SALER</name>
<keyword evidence="2" id="KW-0732">Signal</keyword>
<organism evidence="3">
    <name type="scientific">Salmonella enterica</name>
    <name type="common">Salmonella choleraesuis</name>
    <dbReference type="NCBI Taxonomy" id="28901"/>
    <lineage>
        <taxon>Bacteria</taxon>
        <taxon>Pseudomonadati</taxon>
        <taxon>Pseudomonadota</taxon>
        <taxon>Gammaproteobacteria</taxon>
        <taxon>Enterobacterales</taxon>
        <taxon>Enterobacteriaceae</taxon>
        <taxon>Salmonella</taxon>
    </lineage>
</organism>
<reference evidence="3" key="1">
    <citation type="submission" date="2019-09" db="EMBL/GenBank/DDBJ databases">
        <authorList>
            <consortium name="PulseNet: The National Subtyping Network for Foodborne Disease Surveillance"/>
            <person name="Tarr C.L."/>
            <person name="Trees E."/>
            <person name="Katz L.S."/>
            <person name="Carleton-Romer H.A."/>
            <person name="Stroika S."/>
            <person name="Kucerova Z."/>
            <person name="Roache K.F."/>
            <person name="Sabol A.L."/>
            <person name="Besser J."/>
            <person name="Gerner-Smidt P."/>
        </authorList>
    </citation>
    <scope>NUCLEOTIDE SEQUENCE</scope>
    <source>
        <strain evidence="3">PNUSAS101199</strain>
    </source>
</reference>
<comment type="caution">
    <text evidence="3">The sequence shown here is derived from an EMBL/GenBank/DDBJ whole genome shotgun (WGS) entry which is preliminary data.</text>
</comment>
<protein>
    <submittedName>
        <fullName evidence="3">TIGR03745 family integrating conjugative element membrane protein</fullName>
    </submittedName>
</protein>
<feature type="chain" id="PRO_5026005010" evidence="2">
    <location>
        <begin position="25"/>
        <end position="113"/>
    </location>
</feature>
<keyword evidence="1" id="KW-0472">Membrane</keyword>
<dbReference type="EMBL" id="AALAOU010000022">
    <property type="protein sequence ID" value="ECX6661833.1"/>
    <property type="molecule type" value="Genomic_DNA"/>
</dbReference>
<gene>
    <name evidence="3" type="ORF">F6X26_23240</name>
</gene>
<evidence type="ECO:0000256" key="2">
    <source>
        <dbReference type="SAM" id="SignalP"/>
    </source>
</evidence>
<sequence>MTQKTPRLRSLLASTLLFTLTAHADLPTMEDPSRGKGSGIMDTLKNYGYDMVILMSLAICAVGFLVVANSCISTYSDIQNGKKQWKDLGAMAGVGAILLVVIIWLLTQAGDVL</sequence>
<accession>A0A619I2A1</accession>
<dbReference type="AlphaFoldDB" id="A0A619I2A1"/>
<evidence type="ECO:0000313" key="3">
    <source>
        <dbReference type="EMBL" id="ECX6661833.1"/>
    </source>
</evidence>
<dbReference type="NCBIfam" id="TIGR03745">
    <property type="entry name" value="conj_TIGR03745"/>
    <property type="match status" value="1"/>
</dbReference>